<reference evidence="5 6" key="1">
    <citation type="submission" date="2020-10" db="EMBL/GenBank/DDBJ databases">
        <title>Complete genome sequence of Paludibaculum fermentans P105T, a facultatively anaerobic acidobacterium capable of dissimilatory Fe(III) reduction.</title>
        <authorList>
            <person name="Dedysh S.N."/>
            <person name="Beletsky A.V."/>
            <person name="Kulichevskaya I.S."/>
            <person name="Mardanov A.V."/>
            <person name="Ravin N.V."/>
        </authorList>
    </citation>
    <scope>NUCLEOTIDE SEQUENCE [LARGE SCALE GENOMIC DNA]</scope>
    <source>
        <strain evidence="5 6">P105</strain>
    </source>
</reference>
<gene>
    <name evidence="5" type="ORF">IRI77_26345</name>
</gene>
<evidence type="ECO:0000313" key="6">
    <source>
        <dbReference type="Proteomes" id="UP000593892"/>
    </source>
</evidence>
<organism evidence="5 6">
    <name type="scientific">Paludibaculum fermentans</name>
    <dbReference type="NCBI Taxonomy" id="1473598"/>
    <lineage>
        <taxon>Bacteria</taxon>
        <taxon>Pseudomonadati</taxon>
        <taxon>Acidobacteriota</taxon>
        <taxon>Terriglobia</taxon>
        <taxon>Bryobacterales</taxon>
        <taxon>Bryobacteraceae</taxon>
        <taxon>Paludibaculum</taxon>
    </lineage>
</organism>
<proteinExistence type="inferred from homology"/>
<evidence type="ECO:0000256" key="2">
    <source>
        <dbReference type="RuleBase" id="RU003616"/>
    </source>
</evidence>
<dbReference type="EMBL" id="CP063849">
    <property type="protein sequence ID" value="QOY86309.1"/>
    <property type="molecule type" value="Genomic_DNA"/>
</dbReference>
<feature type="domain" description="CS" evidence="4">
    <location>
        <begin position="40"/>
        <end position="144"/>
    </location>
</feature>
<feature type="domain" description="SHSP" evidence="3">
    <location>
        <begin position="36"/>
        <end position="148"/>
    </location>
</feature>
<dbReference type="KEGG" id="pfer:IRI77_26345"/>
<dbReference type="PROSITE" id="PS51203">
    <property type="entry name" value="CS"/>
    <property type="match status" value="1"/>
</dbReference>
<name>A0A7S7NNC8_PALFE</name>
<dbReference type="InterPro" id="IPR002068">
    <property type="entry name" value="A-crystallin/Hsp20_dom"/>
</dbReference>
<keyword evidence="6" id="KW-1185">Reference proteome</keyword>
<comment type="similarity">
    <text evidence="1 2">Belongs to the small heat shock protein (HSP20) family.</text>
</comment>
<dbReference type="InterPro" id="IPR007052">
    <property type="entry name" value="CS_dom"/>
</dbReference>
<evidence type="ECO:0000313" key="5">
    <source>
        <dbReference type="EMBL" id="QOY86309.1"/>
    </source>
</evidence>
<dbReference type="AlphaFoldDB" id="A0A7S7NNC8"/>
<evidence type="ECO:0000256" key="1">
    <source>
        <dbReference type="PROSITE-ProRule" id="PRU00285"/>
    </source>
</evidence>
<dbReference type="Gene3D" id="2.60.40.790">
    <property type="match status" value="1"/>
</dbReference>
<dbReference type="PROSITE" id="PS01031">
    <property type="entry name" value="SHSP"/>
    <property type="match status" value="1"/>
</dbReference>
<dbReference type="PANTHER" id="PTHR11527">
    <property type="entry name" value="HEAT-SHOCK PROTEIN 20 FAMILY MEMBER"/>
    <property type="match status" value="1"/>
</dbReference>
<protein>
    <submittedName>
        <fullName evidence="5">Hsp20/alpha crystallin family protein</fullName>
    </submittedName>
</protein>
<dbReference type="Pfam" id="PF00011">
    <property type="entry name" value="HSP20"/>
    <property type="match status" value="1"/>
</dbReference>
<evidence type="ECO:0000259" key="4">
    <source>
        <dbReference type="PROSITE" id="PS51203"/>
    </source>
</evidence>
<accession>A0A7S7NNC8</accession>
<dbReference type="SUPFAM" id="SSF49764">
    <property type="entry name" value="HSP20-like chaperones"/>
    <property type="match status" value="1"/>
</dbReference>
<sequence>MSNLTRRNPFAAFETFPAAGLSLFEDTLNRFLSESPTSRPWSPAVDIAENENELTLTADIPGVKLEEIDIKIEDGTLSLSGKREFEKKQEKGGYHRIERSYGAFQRVFSLPETVDVDKVSAQFDSGVLKVTLPKKEVAKPKSVKISVGTAN</sequence>
<dbReference type="Proteomes" id="UP000593892">
    <property type="component" value="Chromosome"/>
</dbReference>
<evidence type="ECO:0000259" key="3">
    <source>
        <dbReference type="PROSITE" id="PS01031"/>
    </source>
</evidence>
<dbReference type="InterPro" id="IPR031107">
    <property type="entry name" value="Small_HSP"/>
</dbReference>
<dbReference type="RefSeq" id="WP_194447978.1">
    <property type="nucleotide sequence ID" value="NZ_CP063849.1"/>
</dbReference>
<dbReference type="InterPro" id="IPR008978">
    <property type="entry name" value="HSP20-like_chaperone"/>
</dbReference>
<dbReference type="CDD" id="cd06464">
    <property type="entry name" value="ACD_sHsps-like"/>
    <property type="match status" value="1"/>
</dbReference>